<name>A0A368HCE4_9GAMM</name>
<evidence type="ECO:0000256" key="6">
    <source>
        <dbReference type="PIRNR" id="PIRNR005651"/>
    </source>
</evidence>
<gene>
    <name evidence="8" type="ORF">C4900_09630</name>
</gene>
<sequence>MRTRALWPFAAALAFVVVLLDATLYEVDAGQYAVVTTFGRIVQSRVGPGLHAKIPFIQNAHIFNARLLNLRVEPQALLTKGRKQVLVDAYVEYRIASFRRYLTSTGGSRHKAEERIREAAVTGFRRFFAQRTLAQVLTGQGLGSLTKMVDAQAARYGLVIADLRIQRLGLGDRVVDAIDKRMASDQLTRAARIEARAMAKAQVARGQADRKRARILAQAYEKAGIIRGRAQADAAAIYAKAYGRDPRFFVFYKSLRAYVRSFANRQTTLVIGPDSGFLRFLKNQGPYAK</sequence>
<reference evidence="8 9" key="1">
    <citation type="submission" date="2018-02" db="EMBL/GenBank/DDBJ databases">
        <title>Insights into the biology of acidophilic members of the Acidiferrobacteraceae family derived from comparative genomic analyses.</title>
        <authorList>
            <person name="Issotta F."/>
            <person name="Thyssen C."/>
            <person name="Mena C."/>
            <person name="Moya A."/>
            <person name="Bellenberg S."/>
            <person name="Sproer C."/>
            <person name="Covarrubias P.C."/>
            <person name="Sand W."/>
            <person name="Quatrini R."/>
            <person name="Vera M."/>
        </authorList>
    </citation>
    <scope>NUCLEOTIDE SEQUENCE [LARGE SCALE GENOMIC DNA]</scope>
    <source>
        <strain evidence="9">m-1</strain>
    </source>
</reference>
<proteinExistence type="inferred from homology"/>
<keyword evidence="9" id="KW-1185">Reference proteome</keyword>
<comment type="similarity">
    <text evidence="2 6">Belongs to the band 7/mec-2 family. HflC subfamily.</text>
</comment>
<comment type="function">
    <text evidence="6">HflC and HflK could regulate a protease.</text>
</comment>
<dbReference type="PANTHER" id="PTHR42911">
    <property type="entry name" value="MODULATOR OF FTSH PROTEASE HFLC"/>
    <property type="match status" value="1"/>
</dbReference>
<organism evidence="8 9">
    <name type="scientific">Acidiferrobacter thiooxydans</name>
    <dbReference type="NCBI Taxonomy" id="163359"/>
    <lineage>
        <taxon>Bacteria</taxon>
        <taxon>Pseudomonadati</taxon>
        <taxon>Pseudomonadota</taxon>
        <taxon>Gammaproteobacteria</taxon>
        <taxon>Acidiferrobacterales</taxon>
        <taxon>Acidiferrobacteraceae</taxon>
        <taxon>Acidiferrobacter</taxon>
    </lineage>
</organism>
<comment type="caution">
    <text evidence="8">The sequence shown here is derived from an EMBL/GenBank/DDBJ whole genome shotgun (WGS) entry which is preliminary data.</text>
</comment>
<dbReference type="InterPro" id="IPR036013">
    <property type="entry name" value="Band_7/SPFH_dom_sf"/>
</dbReference>
<dbReference type="OrthoDB" id="9812991at2"/>
<keyword evidence="3" id="KW-0812">Transmembrane</keyword>
<protein>
    <recommendedName>
        <fullName evidence="6">Protein HflC</fullName>
    </recommendedName>
</protein>
<dbReference type="AlphaFoldDB" id="A0A368HCE4"/>
<dbReference type="CDD" id="cd03405">
    <property type="entry name" value="SPFH_HflC"/>
    <property type="match status" value="1"/>
</dbReference>
<dbReference type="InterPro" id="IPR010200">
    <property type="entry name" value="HflC"/>
</dbReference>
<dbReference type="Pfam" id="PF01145">
    <property type="entry name" value="Band_7"/>
    <property type="match status" value="1"/>
</dbReference>
<dbReference type="PIRSF" id="PIRSF005651">
    <property type="entry name" value="HflC"/>
    <property type="match status" value="1"/>
</dbReference>
<evidence type="ECO:0000256" key="2">
    <source>
        <dbReference type="ARBA" id="ARBA00007862"/>
    </source>
</evidence>
<evidence type="ECO:0000259" key="7">
    <source>
        <dbReference type="SMART" id="SM00244"/>
    </source>
</evidence>
<dbReference type="SMART" id="SM00244">
    <property type="entry name" value="PHB"/>
    <property type="match status" value="1"/>
</dbReference>
<evidence type="ECO:0000256" key="1">
    <source>
        <dbReference type="ARBA" id="ARBA00004167"/>
    </source>
</evidence>
<evidence type="ECO:0000256" key="4">
    <source>
        <dbReference type="ARBA" id="ARBA00022989"/>
    </source>
</evidence>
<dbReference type="RefSeq" id="WP_114282999.1">
    <property type="nucleotide sequence ID" value="NZ_PSYR01000002.1"/>
</dbReference>
<dbReference type="PANTHER" id="PTHR42911:SF1">
    <property type="entry name" value="MODULATOR OF FTSH PROTEASE HFLC"/>
    <property type="match status" value="1"/>
</dbReference>
<accession>A0A368HCE4</accession>
<comment type="subcellular location">
    <subcellularLocation>
        <location evidence="1">Membrane</location>
        <topology evidence="1">Single-pass membrane protein</topology>
    </subcellularLocation>
</comment>
<dbReference type="Proteomes" id="UP000253250">
    <property type="component" value="Unassembled WGS sequence"/>
</dbReference>
<evidence type="ECO:0000313" key="9">
    <source>
        <dbReference type="Proteomes" id="UP000253250"/>
    </source>
</evidence>
<keyword evidence="5" id="KW-0472">Membrane</keyword>
<evidence type="ECO:0000313" key="8">
    <source>
        <dbReference type="EMBL" id="RCN56114.1"/>
    </source>
</evidence>
<dbReference type="InterPro" id="IPR001107">
    <property type="entry name" value="Band_7"/>
</dbReference>
<evidence type="ECO:0000256" key="3">
    <source>
        <dbReference type="ARBA" id="ARBA00022692"/>
    </source>
</evidence>
<feature type="domain" description="Band 7" evidence="7">
    <location>
        <begin position="22"/>
        <end position="182"/>
    </location>
</feature>
<keyword evidence="4" id="KW-1133">Transmembrane helix</keyword>
<dbReference type="Gene3D" id="3.30.479.30">
    <property type="entry name" value="Band 7 domain"/>
    <property type="match status" value="1"/>
</dbReference>
<dbReference type="EMBL" id="PSYR01000002">
    <property type="protein sequence ID" value="RCN56114.1"/>
    <property type="molecule type" value="Genomic_DNA"/>
</dbReference>
<dbReference type="SUPFAM" id="SSF117892">
    <property type="entry name" value="Band 7/SPFH domain"/>
    <property type="match status" value="1"/>
</dbReference>
<dbReference type="GO" id="GO:0016020">
    <property type="term" value="C:membrane"/>
    <property type="evidence" value="ECO:0007669"/>
    <property type="project" value="UniProtKB-SubCell"/>
</dbReference>
<evidence type="ECO:0000256" key="5">
    <source>
        <dbReference type="ARBA" id="ARBA00023136"/>
    </source>
</evidence>